<evidence type="ECO:0000313" key="2">
    <source>
        <dbReference type="Proteomes" id="UP000649739"/>
    </source>
</evidence>
<reference evidence="1" key="1">
    <citation type="journal article" date="2014" name="Int. J. Syst. Evol. Microbiol.">
        <title>Complete genome sequence of Corynebacterium casei LMG S-19264T (=DSM 44701T), isolated from a smear-ripened cheese.</title>
        <authorList>
            <consortium name="US DOE Joint Genome Institute (JGI-PGF)"/>
            <person name="Walter F."/>
            <person name="Albersmeier A."/>
            <person name="Kalinowski J."/>
            <person name="Ruckert C."/>
        </authorList>
    </citation>
    <scope>NUCLEOTIDE SEQUENCE</scope>
    <source>
        <strain evidence="1">JCM 3090</strain>
    </source>
</reference>
<dbReference type="AlphaFoldDB" id="A0A8J3BCD2"/>
<dbReference type="Proteomes" id="UP000649739">
    <property type="component" value="Unassembled WGS sequence"/>
</dbReference>
<accession>A0A8J3BCD2</accession>
<dbReference type="EMBL" id="BMQB01000015">
    <property type="protein sequence ID" value="GGK10817.1"/>
    <property type="molecule type" value="Genomic_DNA"/>
</dbReference>
<protein>
    <submittedName>
        <fullName evidence="1">Uncharacterized protein</fullName>
    </submittedName>
</protein>
<comment type="caution">
    <text evidence="1">The sequence shown here is derived from an EMBL/GenBank/DDBJ whole genome shotgun (WGS) entry which is preliminary data.</text>
</comment>
<name>A0A8J3BCD2_9ACTN</name>
<dbReference type="RefSeq" id="WP_189172307.1">
    <property type="nucleotide sequence ID" value="NZ_BMQB01000015.1"/>
</dbReference>
<proteinExistence type="predicted"/>
<evidence type="ECO:0000313" key="1">
    <source>
        <dbReference type="EMBL" id="GGK10817.1"/>
    </source>
</evidence>
<gene>
    <name evidence="1" type="ORF">GCM10010123_45970</name>
</gene>
<organism evidence="1 2">
    <name type="scientific">Pilimelia anulata</name>
    <dbReference type="NCBI Taxonomy" id="53371"/>
    <lineage>
        <taxon>Bacteria</taxon>
        <taxon>Bacillati</taxon>
        <taxon>Actinomycetota</taxon>
        <taxon>Actinomycetes</taxon>
        <taxon>Micromonosporales</taxon>
        <taxon>Micromonosporaceae</taxon>
        <taxon>Pilimelia</taxon>
    </lineage>
</organism>
<keyword evidence="2" id="KW-1185">Reference proteome</keyword>
<reference evidence="1" key="2">
    <citation type="submission" date="2020-09" db="EMBL/GenBank/DDBJ databases">
        <authorList>
            <person name="Sun Q."/>
            <person name="Ohkuma M."/>
        </authorList>
    </citation>
    <scope>NUCLEOTIDE SEQUENCE</scope>
    <source>
        <strain evidence="1">JCM 3090</strain>
    </source>
</reference>
<sequence length="97" mass="10579">MTTPDEQDGPAQISLNEHPHLLATITGPTEAAVLHKAAEWLESFDGCVVVLATSWRGDVAELTSEPDAPLYQLDLTVDMSIAASEGRWPRDWFHGHG</sequence>